<accession>A0A395J5Z4</accession>
<dbReference type="AlphaFoldDB" id="A0A395J5Z4"/>
<feature type="compositionally biased region" description="Polar residues" evidence="1">
    <location>
        <begin position="38"/>
        <end position="52"/>
    </location>
</feature>
<dbReference type="EMBL" id="QKRW01000008">
    <property type="protein sequence ID" value="RAL66079.1"/>
    <property type="molecule type" value="Genomic_DNA"/>
</dbReference>
<sequence length="95" mass="10383">MSEATNTKLMDTERGGENTQYESQHTFTQSHAKDQGTFGDSTGPTEATSKAARNTKLAASKRRRILDLERRLVSMGLAEKRLSEAPSGTLDPALK</sequence>
<feature type="region of interest" description="Disordered" evidence="1">
    <location>
        <begin position="1"/>
        <end position="59"/>
    </location>
</feature>
<gene>
    <name evidence="2" type="ORF">DID88_005738</name>
</gene>
<dbReference type="Proteomes" id="UP000249056">
    <property type="component" value="Unassembled WGS sequence"/>
</dbReference>
<evidence type="ECO:0000256" key="1">
    <source>
        <dbReference type="SAM" id="MobiDB-lite"/>
    </source>
</evidence>
<organism evidence="2 3">
    <name type="scientific">Monilinia fructigena</name>
    <dbReference type="NCBI Taxonomy" id="38457"/>
    <lineage>
        <taxon>Eukaryota</taxon>
        <taxon>Fungi</taxon>
        <taxon>Dikarya</taxon>
        <taxon>Ascomycota</taxon>
        <taxon>Pezizomycotina</taxon>
        <taxon>Leotiomycetes</taxon>
        <taxon>Helotiales</taxon>
        <taxon>Sclerotiniaceae</taxon>
        <taxon>Monilinia</taxon>
    </lineage>
</organism>
<evidence type="ECO:0000313" key="2">
    <source>
        <dbReference type="EMBL" id="RAL66079.1"/>
    </source>
</evidence>
<reference evidence="2 3" key="1">
    <citation type="submission" date="2018-06" db="EMBL/GenBank/DDBJ databases">
        <title>Genome Sequence of the Brown Rot Fungal Pathogen Monilinia fructigena.</title>
        <authorList>
            <person name="Landi L."/>
            <person name="De Miccolis Angelini R.M."/>
            <person name="Pollastro S."/>
            <person name="Abate D."/>
            <person name="Faretra F."/>
            <person name="Romanazzi G."/>
        </authorList>
    </citation>
    <scope>NUCLEOTIDE SEQUENCE [LARGE SCALE GENOMIC DNA]</scope>
    <source>
        <strain evidence="2 3">Mfrg269</strain>
    </source>
</reference>
<dbReference type="OrthoDB" id="5386823at2759"/>
<protein>
    <submittedName>
        <fullName evidence="2">Uncharacterized protein</fullName>
    </submittedName>
</protein>
<evidence type="ECO:0000313" key="3">
    <source>
        <dbReference type="Proteomes" id="UP000249056"/>
    </source>
</evidence>
<proteinExistence type="predicted"/>
<name>A0A395J5Z4_9HELO</name>
<keyword evidence="3" id="KW-1185">Reference proteome</keyword>
<feature type="compositionally biased region" description="Polar residues" evidence="1">
    <location>
        <begin position="17"/>
        <end position="30"/>
    </location>
</feature>
<comment type="caution">
    <text evidence="2">The sequence shown here is derived from an EMBL/GenBank/DDBJ whole genome shotgun (WGS) entry which is preliminary data.</text>
</comment>